<dbReference type="RefSeq" id="WP_344284932.1">
    <property type="nucleotide sequence ID" value="NZ_BAAAKV010000105.1"/>
</dbReference>
<evidence type="ECO:0000256" key="1">
    <source>
        <dbReference type="ARBA" id="ARBA00004202"/>
    </source>
</evidence>
<evidence type="ECO:0000313" key="10">
    <source>
        <dbReference type="Proteomes" id="UP001501371"/>
    </source>
</evidence>
<organism evidence="9 10">
    <name type="scientific">Streptomyces hebeiensis</name>
    <dbReference type="NCBI Taxonomy" id="229486"/>
    <lineage>
        <taxon>Bacteria</taxon>
        <taxon>Bacillati</taxon>
        <taxon>Actinomycetota</taxon>
        <taxon>Actinomycetes</taxon>
        <taxon>Kitasatosporales</taxon>
        <taxon>Streptomycetaceae</taxon>
        <taxon>Streptomyces</taxon>
    </lineage>
</organism>
<dbReference type="InterPro" id="IPR027417">
    <property type="entry name" value="P-loop_NTPase"/>
</dbReference>
<dbReference type="PROSITE" id="PS00211">
    <property type="entry name" value="ABC_TRANSPORTER_1"/>
    <property type="match status" value="1"/>
</dbReference>
<evidence type="ECO:0000256" key="3">
    <source>
        <dbReference type="ARBA" id="ARBA00022448"/>
    </source>
</evidence>
<dbReference type="EMBL" id="BAAAKV010000105">
    <property type="protein sequence ID" value="GAA1199943.1"/>
    <property type="molecule type" value="Genomic_DNA"/>
</dbReference>
<comment type="similarity">
    <text evidence="2">Belongs to the ABC transporter superfamily.</text>
</comment>
<dbReference type="InterPro" id="IPR050763">
    <property type="entry name" value="ABC_transporter_ATP-binding"/>
</dbReference>
<evidence type="ECO:0000256" key="4">
    <source>
        <dbReference type="ARBA" id="ARBA00022741"/>
    </source>
</evidence>
<dbReference type="InterPro" id="IPR003439">
    <property type="entry name" value="ABC_transporter-like_ATP-bd"/>
</dbReference>
<sequence length="263" mass="28895">MTGAPLLTARALVKEFRRGRAVDRVDLRVREGERVALLGPNGAGKTTTLLMCLGVIEQDSGSVELFGHPLPARRAAAMARVGFAAGYLPLPDRLRVHEYLRMYADLYGLRYPGRAVREVLEQWRIEHLAQSIGTELSSGQRTLVGLAKAVLHRPGLLVLDEPTAALDPDVALRVRDGLLGLCEREGTALLVTSHDMAEVAKLCERVVFLSAGRVSADGSPAEVAKRFDRADLEGVFLHLAEERDRDRSGDRARDDRDREETLA</sequence>
<evidence type="ECO:0000256" key="5">
    <source>
        <dbReference type="ARBA" id="ARBA00022840"/>
    </source>
</evidence>
<comment type="caution">
    <text evidence="9">The sequence shown here is derived from an EMBL/GenBank/DDBJ whole genome shotgun (WGS) entry which is preliminary data.</text>
</comment>
<keyword evidence="4" id="KW-0547">Nucleotide-binding</keyword>
<keyword evidence="5 9" id="KW-0067">ATP-binding</keyword>
<dbReference type="SMART" id="SM00382">
    <property type="entry name" value="AAA"/>
    <property type="match status" value="1"/>
</dbReference>
<dbReference type="GO" id="GO:0005524">
    <property type="term" value="F:ATP binding"/>
    <property type="evidence" value="ECO:0007669"/>
    <property type="project" value="UniProtKB-KW"/>
</dbReference>
<dbReference type="PANTHER" id="PTHR42711">
    <property type="entry name" value="ABC TRANSPORTER ATP-BINDING PROTEIN"/>
    <property type="match status" value="1"/>
</dbReference>
<evidence type="ECO:0000259" key="8">
    <source>
        <dbReference type="PROSITE" id="PS50893"/>
    </source>
</evidence>
<keyword evidence="3" id="KW-0813">Transport</keyword>
<evidence type="ECO:0000313" key="9">
    <source>
        <dbReference type="EMBL" id="GAA1199943.1"/>
    </source>
</evidence>
<comment type="subcellular location">
    <subcellularLocation>
        <location evidence="1">Cell membrane</location>
        <topology evidence="1">Peripheral membrane protein</topology>
    </subcellularLocation>
</comment>
<dbReference type="CDD" id="cd03230">
    <property type="entry name" value="ABC_DR_subfamily_A"/>
    <property type="match status" value="1"/>
</dbReference>
<feature type="domain" description="ABC transporter" evidence="8">
    <location>
        <begin position="7"/>
        <end position="236"/>
    </location>
</feature>
<evidence type="ECO:0000256" key="6">
    <source>
        <dbReference type="ARBA" id="ARBA00023251"/>
    </source>
</evidence>
<evidence type="ECO:0000256" key="7">
    <source>
        <dbReference type="SAM" id="MobiDB-lite"/>
    </source>
</evidence>
<dbReference type="InterPro" id="IPR017871">
    <property type="entry name" value="ABC_transporter-like_CS"/>
</dbReference>
<dbReference type="Gene3D" id="3.40.50.300">
    <property type="entry name" value="P-loop containing nucleotide triphosphate hydrolases"/>
    <property type="match status" value="1"/>
</dbReference>
<dbReference type="Pfam" id="PF00005">
    <property type="entry name" value="ABC_tran"/>
    <property type="match status" value="1"/>
</dbReference>
<proteinExistence type="inferred from homology"/>
<keyword evidence="6" id="KW-0046">Antibiotic resistance</keyword>
<protein>
    <submittedName>
        <fullName evidence="9">ABC transporter ATP-binding protein</fullName>
    </submittedName>
</protein>
<gene>
    <name evidence="9" type="ORF">GCM10009654_65600</name>
</gene>
<accession>A0ABN1V9M2</accession>
<dbReference type="SUPFAM" id="SSF52540">
    <property type="entry name" value="P-loop containing nucleoside triphosphate hydrolases"/>
    <property type="match status" value="1"/>
</dbReference>
<keyword evidence="10" id="KW-1185">Reference proteome</keyword>
<dbReference type="PROSITE" id="PS50893">
    <property type="entry name" value="ABC_TRANSPORTER_2"/>
    <property type="match status" value="1"/>
</dbReference>
<reference evidence="9 10" key="1">
    <citation type="journal article" date="2019" name="Int. J. Syst. Evol. Microbiol.">
        <title>The Global Catalogue of Microorganisms (GCM) 10K type strain sequencing project: providing services to taxonomists for standard genome sequencing and annotation.</title>
        <authorList>
            <consortium name="The Broad Institute Genomics Platform"/>
            <consortium name="The Broad Institute Genome Sequencing Center for Infectious Disease"/>
            <person name="Wu L."/>
            <person name="Ma J."/>
        </authorList>
    </citation>
    <scope>NUCLEOTIDE SEQUENCE [LARGE SCALE GENOMIC DNA]</scope>
    <source>
        <strain evidence="9 10">JCM 12696</strain>
    </source>
</reference>
<feature type="region of interest" description="Disordered" evidence="7">
    <location>
        <begin position="243"/>
        <end position="263"/>
    </location>
</feature>
<name>A0ABN1V9M2_9ACTN</name>
<evidence type="ECO:0000256" key="2">
    <source>
        <dbReference type="ARBA" id="ARBA00005417"/>
    </source>
</evidence>
<dbReference type="PANTHER" id="PTHR42711:SF5">
    <property type="entry name" value="ABC TRANSPORTER ATP-BINDING PROTEIN NATA"/>
    <property type="match status" value="1"/>
</dbReference>
<dbReference type="Proteomes" id="UP001501371">
    <property type="component" value="Unassembled WGS sequence"/>
</dbReference>
<dbReference type="InterPro" id="IPR003593">
    <property type="entry name" value="AAA+_ATPase"/>
</dbReference>